<feature type="domain" description="DUF6950" evidence="1">
    <location>
        <begin position="6"/>
        <end position="133"/>
    </location>
</feature>
<dbReference type="STRING" id="1117707.VQ7734_04576"/>
<organism evidence="2 3">
    <name type="scientific">Vibrio quintilis</name>
    <dbReference type="NCBI Taxonomy" id="1117707"/>
    <lineage>
        <taxon>Bacteria</taxon>
        <taxon>Pseudomonadati</taxon>
        <taxon>Pseudomonadota</taxon>
        <taxon>Gammaproteobacteria</taxon>
        <taxon>Vibrionales</taxon>
        <taxon>Vibrionaceae</taxon>
        <taxon>Vibrio</taxon>
    </lineage>
</organism>
<dbReference type="InterPro" id="IPR053802">
    <property type="entry name" value="DUF6950"/>
</dbReference>
<sequence>MIDLFHDFLDPYLDRPFQTGVNDCALFVADWVKQLTGDDFAAPFRGHYQTDLGSARLIKKQGYRDLADLVISTLDSHCQRREFPALAQRGDVAWLDNQGRMLCGIVAACGVIAIGTDGLISLPISAVKIAWQVREVH</sequence>
<protein>
    <recommendedName>
        <fullName evidence="1">DUF6950 domain-containing protein</fullName>
    </recommendedName>
</protein>
<evidence type="ECO:0000259" key="1">
    <source>
        <dbReference type="Pfam" id="PF22262"/>
    </source>
</evidence>
<keyword evidence="3" id="KW-1185">Reference proteome</keyword>
<accession>A0A1M7Z1U1</accession>
<evidence type="ECO:0000313" key="2">
    <source>
        <dbReference type="EMBL" id="SHO58804.1"/>
    </source>
</evidence>
<dbReference type="Pfam" id="PF22262">
    <property type="entry name" value="DUF6950"/>
    <property type="match status" value="1"/>
</dbReference>
<dbReference type="AlphaFoldDB" id="A0A1M7Z1U1"/>
<evidence type="ECO:0000313" key="3">
    <source>
        <dbReference type="Proteomes" id="UP000184600"/>
    </source>
</evidence>
<dbReference type="Proteomes" id="UP000184600">
    <property type="component" value="Unassembled WGS sequence"/>
</dbReference>
<gene>
    <name evidence="2" type="ORF">VQ7734_04576</name>
</gene>
<dbReference type="RefSeq" id="WP_073586241.1">
    <property type="nucleotide sequence ID" value="NZ_AP024897.1"/>
</dbReference>
<dbReference type="EMBL" id="FRFG01000078">
    <property type="protein sequence ID" value="SHO58804.1"/>
    <property type="molecule type" value="Genomic_DNA"/>
</dbReference>
<reference evidence="3" key="1">
    <citation type="submission" date="2016-12" db="EMBL/GenBank/DDBJ databases">
        <authorList>
            <person name="Rodrigo-Torres L."/>
            <person name="Arahal R.D."/>
            <person name="Lucena T."/>
        </authorList>
    </citation>
    <scope>NUCLEOTIDE SEQUENCE [LARGE SCALE GENOMIC DNA]</scope>
</reference>
<dbReference type="OrthoDB" id="6586924at2"/>
<name>A0A1M7Z1U1_9VIBR</name>
<proteinExistence type="predicted"/>